<feature type="signal peptide" evidence="2">
    <location>
        <begin position="1"/>
        <end position="24"/>
    </location>
</feature>
<comment type="caution">
    <text evidence="3">The sequence shown here is derived from an EMBL/GenBank/DDBJ whole genome shotgun (WGS) entry which is preliminary data.</text>
</comment>
<protein>
    <recommendedName>
        <fullName evidence="5">Lipoprotein</fullName>
    </recommendedName>
</protein>
<feature type="chain" id="PRO_5035171968" description="Lipoprotein" evidence="2">
    <location>
        <begin position="25"/>
        <end position="82"/>
    </location>
</feature>
<reference evidence="3" key="1">
    <citation type="submission" date="2020-10" db="EMBL/GenBank/DDBJ databases">
        <authorList>
            <person name="Castelo-Branco R."/>
            <person name="Eusebio N."/>
            <person name="Adriana R."/>
            <person name="Vieira A."/>
            <person name="Brugerolle De Fraissinette N."/>
            <person name="Rezende De Castro R."/>
            <person name="Schneider M.P."/>
            <person name="Vasconcelos V."/>
            <person name="Leao P.N."/>
        </authorList>
    </citation>
    <scope>NUCLEOTIDE SEQUENCE</scope>
    <source>
        <strain evidence="3">LEGE 06105</strain>
    </source>
</reference>
<keyword evidence="2" id="KW-0732">Signal</keyword>
<dbReference type="Proteomes" id="UP000620559">
    <property type="component" value="Unassembled WGS sequence"/>
</dbReference>
<sequence>MKKVLTIRSVLFNSFLVVTFAACGANDQKKAEICSSLNSEMFIPKQDFTQSENEQNSDPMILPENPNFDQDSHPMVISTCEE</sequence>
<evidence type="ECO:0000256" key="2">
    <source>
        <dbReference type="SAM" id="SignalP"/>
    </source>
</evidence>
<dbReference type="AlphaFoldDB" id="A0A8J7K0P3"/>
<feature type="compositionally biased region" description="Polar residues" evidence="1">
    <location>
        <begin position="47"/>
        <end position="58"/>
    </location>
</feature>
<keyword evidence="4" id="KW-1185">Reference proteome</keyword>
<proteinExistence type="predicted"/>
<name>A0A8J7K0P3_9CYAN</name>
<evidence type="ECO:0000256" key="1">
    <source>
        <dbReference type="SAM" id="MobiDB-lite"/>
    </source>
</evidence>
<evidence type="ECO:0008006" key="5">
    <source>
        <dbReference type="Google" id="ProtNLM"/>
    </source>
</evidence>
<dbReference type="PROSITE" id="PS51257">
    <property type="entry name" value="PROKAR_LIPOPROTEIN"/>
    <property type="match status" value="1"/>
</dbReference>
<gene>
    <name evidence="3" type="ORF">IQ247_01115</name>
</gene>
<evidence type="ECO:0000313" key="3">
    <source>
        <dbReference type="EMBL" id="MBE9211332.1"/>
    </source>
</evidence>
<dbReference type="EMBL" id="JADEWL010000002">
    <property type="protein sequence ID" value="MBE9211332.1"/>
    <property type="molecule type" value="Genomic_DNA"/>
</dbReference>
<feature type="region of interest" description="Disordered" evidence="1">
    <location>
        <begin position="46"/>
        <end position="74"/>
    </location>
</feature>
<dbReference type="RefSeq" id="WP_193916048.1">
    <property type="nucleotide sequence ID" value="NZ_JADEWL010000002.1"/>
</dbReference>
<accession>A0A8J7K0P3</accession>
<organism evidence="3 4">
    <name type="scientific">Plectonema cf. radiosum LEGE 06105</name>
    <dbReference type="NCBI Taxonomy" id="945769"/>
    <lineage>
        <taxon>Bacteria</taxon>
        <taxon>Bacillati</taxon>
        <taxon>Cyanobacteriota</taxon>
        <taxon>Cyanophyceae</taxon>
        <taxon>Oscillatoriophycideae</taxon>
        <taxon>Oscillatoriales</taxon>
        <taxon>Microcoleaceae</taxon>
        <taxon>Plectonema</taxon>
    </lineage>
</organism>
<evidence type="ECO:0000313" key="4">
    <source>
        <dbReference type="Proteomes" id="UP000620559"/>
    </source>
</evidence>